<dbReference type="AlphaFoldDB" id="A0AAE8HYI3"/>
<dbReference type="EMBL" id="FOPK01000064">
    <property type="protein sequence ID" value="SFH78505.1"/>
    <property type="molecule type" value="Genomic_DNA"/>
</dbReference>
<dbReference type="Proteomes" id="UP000199140">
    <property type="component" value="Unassembled WGS sequence"/>
</dbReference>
<dbReference type="Proteomes" id="UP000185487">
    <property type="component" value="Chromosome"/>
</dbReference>
<evidence type="ECO:0000313" key="1">
    <source>
        <dbReference type="EMBL" id="APT30112.1"/>
    </source>
</evidence>
<evidence type="ECO:0000313" key="4">
    <source>
        <dbReference type="Proteomes" id="UP000199140"/>
    </source>
</evidence>
<dbReference type="KEGG" id="mphy:MCBMB27_00821"/>
<gene>
    <name evidence="1" type="ORF">MCBMB27_00821</name>
    <name evidence="2" type="ORF">SAMN05192567_1641</name>
</gene>
<evidence type="ECO:0008006" key="5">
    <source>
        <dbReference type="Google" id="ProtNLM"/>
    </source>
</evidence>
<dbReference type="EMBL" id="CP015367">
    <property type="protein sequence ID" value="APT30112.1"/>
    <property type="molecule type" value="Genomic_DNA"/>
</dbReference>
<organism evidence="2 4">
    <name type="scientific">Methylobacterium phyllosphaerae</name>
    <dbReference type="NCBI Taxonomy" id="418223"/>
    <lineage>
        <taxon>Bacteria</taxon>
        <taxon>Pseudomonadati</taxon>
        <taxon>Pseudomonadota</taxon>
        <taxon>Alphaproteobacteria</taxon>
        <taxon>Hyphomicrobiales</taxon>
        <taxon>Methylobacteriaceae</taxon>
        <taxon>Methylobacterium</taxon>
    </lineage>
</organism>
<reference evidence="1 3" key="1">
    <citation type="submission" date="2016-04" db="EMBL/GenBank/DDBJ databases">
        <title>Complete genome sequencing and analysis of CBMB27, Methylobacterium phyllosphaerae isolated from leaf tissues of rice (Oryza sativa L.).</title>
        <authorList>
            <person name="Lee Y."/>
            <person name="Hwangbo K."/>
            <person name="Chung H."/>
            <person name="Yoo J."/>
            <person name="Kim K.Y."/>
            <person name="Sa T.M."/>
            <person name="Um Y."/>
            <person name="Madhaiyan M."/>
        </authorList>
    </citation>
    <scope>NUCLEOTIDE SEQUENCE [LARGE SCALE GENOMIC DNA]</scope>
    <source>
        <strain evidence="1 3">CBMB27</strain>
    </source>
</reference>
<reference evidence="2 4" key="2">
    <citation type="submission" date="2016-10" db="EMBL/GenBank/DDBJ databases">
        <authorList>
            <person name="Varghese N."/>
            <person name="Submissions S."/>
        </authorList>
    </citation>
    <scope>NUCLEOTIDE SEQUENCE [LARGE SCALE GENOMIC DNA]</scope>
    <source>
        <strain evidence="2 4">CBMB27</strain>
    </source>
</reference>
<protein>
    <recommendedName>
        <fullName evidence="5">Core-binding (CB) domain-containing protein</fullName>
    </recommendedName>
</protein>
<evidence type="ECO:0000313" key="2">
    <source>
        <dbReference type="EMBL" id="SFH78505.1"/>
    </source>
</evidence>
<proteinExistence type="predicted"/>
<sequence length="237" mass="25987">MATRETGIDPLTPIQFAEWFLGEKDRWSRSTIRTYRASIRECLVYLGISKPARSKLIDTALDLLAEVVDPETGRLAAPRAIKTPRRTSADKRKSLTATEFNAVDAALLGLRHRYAFLARPYLSYTSLLGLRPSEWPTAQIIGTSLVVQNGKNSNGRANGSTRTIELDAYSEGYIQGLGEFIAALARATADGDWRRVHAGIRRALRAACIATGIPGLIRRPCHSLHLSARRGGTPEGC</sequence>
<name>A0AAE8HYI3_9HYPH</name>
<accession>A0AAE8HYI3</accession>
<evidence type="ECO:0000313" key="3">
    <source>
        <dbReference type="Proteomes" id="UP000185487"/>
    </source>
</evidence>
<keyword evidence="3" id="KW-1185">Reference proteome</keyword>